<feature type="region of interest" description="Disordered" evidence="1">
    <location>
        <begin position="117"/>
        <end position="178"/>
    </location>
</feature>
<feature type="compositionally biased region" description="Polar residues" evidence="1">
    <location>
        <begin position="167"/>
        <end position="178"/>
    </location>
</feature>
<organism evidence="2 3">
    <name type="scientific">Anabarilius grahami</name>
    <name type="common">Kanglang fish</name>
    <name type="synonym">Barilius grahami</name>
    <dbReference type="NCBI Taxonomy" id="495550"/>
    <lineage>
        <taxon>Eukaryota</taxon>
        <taxon>Metazoa</taxon>
        <taxon>Chordata</taxon>
        <taxon>Craniata</taxon>
        <taxon>Vertebrata</taxon>
        <taxon>Euteleostomi</taxon>
        <taxon>Actinopterygii</taxon>
        <taxon>Neopterygii</taxon>
        <taxon>Teleostei</taxon>
        <taxon>Ostariophysi</taxon>
        <taxon>Cypriniformes</taxon>
        <taxon>Xenocyprididae</taxon>
        <taxon>Xenocypridinae</taxon>
        <taxon>Xenocypridinae incertae sedis</taxon>
        <taxon>Anabarilius</taxon>
    </lineage>
</organism>
<comment type="caution">
    <text evidence="2">The sequence shown here is derived from an EMBL/GenBank/DDBJ whole genome shotgun (WGS) entry which is preliminary data.</text>
</comment>
<sequence length="178" mass="19473">MLFGSSHIMLENMTRVGSQAFSALHTMAVLQVYQAKLLHDMDESGPDPAMFKELRSAMASLVVLACHLCINFTEIKNADRRMLLDSPISLSGLIASVVDGFAERCIAAQKSLQASCRKEPVPPLPPVTPRRPIRLSSDPDQPQRHLAPAESQPEVKPRLRPPVSKVSRASRQSRAGPA</sequence>
<dbReference type="Proteomes" id="UP000281406">
    <property type="component" value="Unassembled WGS sequence"/>
</dbReference>
<dbReference type="EMBL" id="RJVU01073043">
    <property type="protein sequence ID" value="ROI27692.1"/>
    <property type="molecule type" value="Genomic_DNA"/>
</dbReference>
<gene>
    <name evidence="2" type="ORF">DPX16_23014</name>
</gene>
<accession>A0A3N0XK41</accession>
<reference evidence="2 3" key="1">
    <citation type="submission" date="2018-10" db="EMBL/GenBank/DDBJ databases">
        <title>Genome assembly for a Yunnan-Guizhou Plateau 3E fish, Anabarilius grahami (Regan), and its evolutionary and genetic applications.</title>
        <authorList>
            <person name="Jiang W."/>
        </authorList>
    </citation>
    <scope>NUCLEOTIDE SEQUENCE [LARGE SCALE GENOMIC DNA]</scope>
    <source>
        <strain evidence="2">AG-KIZ</strain>
        <tissue evidence="2">Muscle</tissue>
    </source>
</reference>
<dbReference type="AlphaFoldDB" id="A0A3N0XK41"/>
<evidence type="ECO:0000256" key="1">
    <source>
        <dbReference type="SAM" id="MobiDB-lite"/>
    </source>
</evidence>
<proteinExistence type="predicted"/>
<evidence type="ECO:0000313" key="3">
    <source>
        <dbReference type="Proteomes" id="UP000281406"/>
    </source>
</evidence>
<name>A0A3N0XK41_ANAGA</name>
<evidence type="ECO:0000313" key="2">
    <source>
        <dbReference type="EMBL" id="ROI27692.1"/>
    </source>
</evidence>
<keyword evidence="3" id="KW-1185">Reference proteome</keyword>
<protein>
    <submittedName>
        <fullName evidence="2">Uncharacterized protein</fullName>
    </submittedName>
</protein>